<dbReference type="OrthoDB" id="1974820at2"/>
<reference evidence="1" key="1">
    <citation type="submission" date="2017-04" db="EMBL/GenBank/DDBJ databases">
        <title>Complete Genome Sequences of Twelve Strains of a Stable Defined Moderately Diverse Mouse Microbiota 2 (sDMDMm2).</title>
        <authorList>
            <person name="Uchimura Y."/>
            <person name="Wyss M."/>
            <person name="Brugiroux S."/>
            <person name="Limenitakis J.P."/>
            <person name="Stecher B."/>
            <person name="McCoy K.D."/>
            <person name="Macpherson A.J."/>
        </authorList>
    </citation>
    <scope>NUCLEOTIDE SEQUENCE</scope>
    <source>
        <strain evidence="1">YL58</strain>
    </source>
</reference>
<organism evidence="1 2">
    <name type="scientific">Blautia pseudococcoides</name>
    <dbReference type="NCBI Taxonomy" id="1796616"/>
    <lineage>
        <taxon>Bacteria</taxon>
        <taxon>Bacillati</taxon>
        <taxon>Bacillota</taxon>
        <taxon>Clostridia</taxon>
        <taxon>Lachnospirales</taxon>
        <taxon>Lachnospiraceae</taxon>
        <taxon>Blautia</taxon>
    </lineage>
</organism>
<keyword evidence="2" id="KW-1185">Reference proteome</keyword>
<dbReference type="RefSeq" id="WP_065540643.1">
    <property type="nucleotide sequence ID" value="NZ_CP015405.2"/>
</dbReference>
<name>A0A1C7I764_9FIRM</name>
<dbReference type="KEGG" id="byl:A4V09_00615"/>
<dbReference type="AlphaFoldDB" id="A0A1C7I764"/>
<protein>
    <submittedName>
        <fullName evidence="1">Uncharacterized protein</fullName>
    </submittedName>
</protein>
<sequence length="80" mass="8850">MRAETGIRADCNTSTNVIDLLMANKSPVEICGIINKLLNCLLFDGIEVQDGDNPGDGCLDYITYNPDDDTLYFFTKDLGR</sequence>
<evidence type="ECO:0000313" key="2">
    <source>
        <dbReference type="Proteomes" id="UP000092574"/>
    </source>
</evidence>
<proteinExistence type="predicted"/>
<accession>A0A1C7I764</accession>
<gene>
    <name evidence="1" type="ORF">A4V09_00615</name>
</gene>
<dbReference type="Proteomes" id="UP000092574">
    <property type="component" value="Chromosome"/>
</dbReference>
<dbReference type="STRING" id="1796616.A4V09_00615"/>
<dbReference type="EMBL" id="CP015405">
    <property type="protein sequence ID" value="ANU74409.1"/>
    <property type="molecule type" value="Genomic_DNA"/>
</dbReference>
<evidence type="ECO:0000313" key="1">
    <source>
        <dbReference type="EMBL" id="ANU74409.1"/>
    </source>
</evidence>